<sequence length="98" mass="10408">MQTSVNSFPSLHTSSCCLDCNTSMRSRVDRVDVILSPEHLSRPPPEAPLCAAPCAPPVSPPSPSPGAPGWDQEVVCIQPSRSTTPPENMEAPAEEAQK</sequence>
<comment type="caution">
    <text evidence="1">The sequence shown here is derived from an EMBL/GenBank/DDBJ whole genome shotgun (WGS) entry which is preliminary data.</text>
</comment>
<dbReference type="EMBL" id="JAHRIN010078319">
    <property type="protein sequence ID" value="MEQ2219120.1"/>
    <property type="molecule type" value="Genomic_DNA"/>
</dbReference>
<accession>A0ABV0SEY8</accession>
<dbReference type="Proteomes" id="UP001434883">
    <property type="component" value="Unassembled WGS sequence"/>
</dbReference>
<protein>
    <submittedName>
        <fullName evidence="1">Uncharacterized protein</fullName>
    </submittedName>
</protein>
<proteinExistence type="predicted"/>
<name>A0ABV0SEY8_9TELE</name>
<gene>
    <name evidence="1" type="ORF">XENOCAPTIV_012890</name>
</gene>
<evidence type="ECO:0000313" key="1">
    <source>
        <dbReference type="EMBL" id="MEQ2219120.1"/>
    </source>
</evidence>
<evidence type="ECO:0000313" key="2">
    <source>
        <dbReference type="Proteomes" id="UP001434883"/>
    </source>
</evidence>
<organism evidence="1 2">
    <name type="scientific">Xenoophorus captivus</name>
    <dbReference type="NCBI Taxonomy" id="1517983"/>
    <lineage>
        <taxon>Eukaryota</taxon>
        <taxon>Metazoa</taxon>
        <taxon>Chordata</taxon>
        <taxon>Craniata</taxon>
        <taxon>Vertebrata</taxon>
        <taxon>Euteleostomi</taxon>
        <taxon>Actinopterygii</taxon>
        <taxon>Neopterygii</taxon>
        <taxon>Teleostei</taxon>
        <taxon>Neoteleostei</taxon>
        <taxon>Acanthomorphata</taxon>
        <taxon>Ovalentaria</taxon>
        <taxon>Atherinomorphae</taxon>
        <taxon>Cyprinodontiformes</taxon>
        <taxon>Goodeidae</taxon>
        <taxon>Xenoophorus</taxon>
    </lineage>
</organism>
<keyword evidence="2" id="KW-1185">Reference proteome</keyword>
<reference evidence="1 2" key="1">
    <citation type="submission" date="2021-06" db="EMBL/GenBank/DDBJ databases">
        <authorList>
            <person name="Palmer J.M."/>
        </authorList>
    </citation>
    <scope>NUCLEOTIDE SEQUENCE [LARGE SCALE GENOMIC DNA]</scope>
    <source>
        <strain evidence="1 2">XC_2019</strain>
        <tissue evidence="1">Muscle</tissue>
    </source>
</reference>
<feature type="non-terminal residue" evidence="1">
    <location>
        <position position="98"/>
    </location>
</feature>